<evidence type="ECO:0000256" key="1">
    <source>
        <dbReference type="SAM" id="SignalP"/>
    </source>
</evidence>
<comment type="caution">
    <text evidence="2">The sequence shown here is derived from an EMBL/GenBank/DDBJ whole genome shotgun (WGS) entry which is preliminary data.</text>
</comment>
<keyword evidence="3" id="KW-1185">Reference proteome</keyword>
<dbReference type="Pfam" id="PF01547">
    <property type="entry name" value="SBP_bac_1"/>
    <property type="match status" value="1"/>
</dbReference>
<dbReference type="PANTHER" id="PTHR43649:SF14">
    <property type="entry name" value="BLR3389 PROTEIN"/>
    <property type="match status" value="1"/>
</dbReference>
<accession>A0ABU9CPH5</accession>
<dbReference type="InterPro" id="IPR006311">
    <property type="entry name" value="TAT_signal"/>
</dbReference>
<dbReference type="PROSITE" id="PS51318">
    <property type="entry name" value="TAT"/>
    <property type="match status" value="1"/>
</dbReference>
<dbReference type="InterPro" id="IPR050490">
    <property type="entry name" value="Bact_solute-bd_prot1"/>
</dbReference>
<name>A0ABU9CPH5_9NOCA</name>
<protein>
    <submittedName>
        <fullName evidence="2">ABC transporter substrate-binding protein</fullName>
    </submittedName>
</protein>
<dbReference type="EMBL" id="JBBPCN010000001">
    <property type="protein sequence ID" value="MEK8069336.1"/>
    <property type="molecule type" value="Genomic_DNA"/>
</dbReference>
<dbReference type="RefSeq" id="WP_341439833.1">
    <property type="nucleotide sequence ID" value="NZ_JBBPCN010000001.1"/>
</dbReference>
<dbReference type="InterPro" id="IPR006059">
    <property type="entry name" value="SBP"/>
</dbReference>
<evidence type="ECO:0000313" key="2">
    <source>
        <dbReference type="EMBL" id="MEK8069336.1"/>
    </source>
</evidence>
<feature type="signal peptide" evidence="1">
    <location>
        <begin position="1"/>
        <end position="35"/>
    </location>
</feature>
<dbReference type="Gene3D" id="3.40.190.10">
    <property type="entry name" value="Periplasmic binding protein-like II"/>
    <property type="match status" value="2"/>
</dbReference>
<dbReference type="PANTHER" id="PTHR43649">
    <property type="entry name" value="ARABINOSE-BINDING PROTEIN-RELATED"/>
    <property type="match status" value="1"/>
</dbReference>
<proteinExistence type="predicted"/>
<sequence>MNPHEWPRTWQPSRRDFLRSALVAAGAITAGGALSACSNSVDPNVTTLGSRLSDPNSKLGVEDFVAMYRQQTGRELAVNTVDSTSFQENVNNYLQGTPDDVITWMGGYRVKYFAEKGLVEDLSPIWANHGGGFNESFRDNSTGMDGKQYLIPFFYYPWAVFYRPSLWAERGYEPPATYDQWVALSKQMQADSLTPLGFGARDGWPPFGTFDYLNLRLNGVEFHRTLLAGDVSWTDNRVRAVFDTWRELLPFHQPQPLGRKIADAQMALLNKSVGSLVAGMFVAQSFPAGAERDDLDFFTFPELDSAVGTSTVEAPMDGFMMRTDPRNRPGAEDFLTFMTGPDPAVAYAKQDPQAIPAHRDANLSSFPALVRKSADLVQNAEEITQFFDRDTRPDFASIVMIPALQQFIGNPNDVDGLVRSIERQKSAVFGTT</sequence>
<organism evidence="2 3">
    <name type="scientific">Rhodococcus navarretei</name>
    <dbReference type="NCBI Taxonomy" id="3128981"/>
    <lineage>
        <taxon>Bacteria</taxon>
        <taxon>Bacillati</taxon>
        <taxon>Actinomycetota</taxon>
        <taxon>Actinomycetes</taxon>
        <taxon>Mycobacteriales</taxon>
        <taxon>Nocardiaceae</taxon>
        <taxon>Rhodococcus</taxon>
    </lineage>
</organism>
<feature type="chain" id="PRO_5047221325" evidence="1">
    <location>
        <begin position="36"/>
        <end position="432"/>
    </location>
</feature>
<gene>
    <name evidence="2" type="ORF">AABD04_00560</name>
</gene>
<reference evidence="2 3" key="1">
    <citation type="submission" date="2024-03" db="EMBL/GenBank/DDBJ databases">
        <title>Rhodococcus navarretei sp. nov. and Pseudarthrobacter quantumdoti sp. nov., two new species with the ability to biosynthesize Quantum Dots isolated from soil samples at Union Glacier, Antarctica.</title>
        <authorList>
            <person name="Vargas M."/>
        </authorList>
    </citation>
    <scope>NUCLEOTIDE SEQUENCE [LARGE SCALE GENOMIC DNA]</scope>
    <source>
        <strain evidence="2 3">EXRC-4A-4</strain>
    </source>
</reference>
<dbReference type="Proteomes" id="UP001456513">
    <property type="component" value="Unassembled WGS sequence"/>
</dbReference>
<keyword evidence="1" id="KW-0732">Signal</keyword>
<dbReference type="SUPFAM" id="SSF53850">
    <property type="entry name" value="Periplasmic binding protein-like II"/>
    <property type="match status" value="1"/>
</dbReference>
<evidence type="ECO:0000313" key="3">
    <source>
        <dbReference type="Proteomes" id="UP001456513"/>
    </source>
</evidence>